<sequence length="310" mass="36120">MKFIYGPEKFFINKNINKIKNEFPDESIVIFESNSDLNEIIESISTKSLFDQKKLIILNNIEILNASKLTKKEESIIKKLIYVLSNEKDNEIVFVNETNKLSSNLLIDFLINNSVNIECKKMEKKDLINQLTILVQEKNVKFSYTNINVFLEKMPNDLQIIMNEFNNLVSNYNEITFEIIEDIISKYAKNEVFSFLASIETYDLKHIYSKYLERVSEGDDPLILIGQLGSIFNDCIAYYYMSKLGMNNVEISKKLKQPDWKVKKISGILRNLSFSKIKKITKELAKIDIQTKTTGVESNELFEMFLIKNF</sequence>
<dbReference type="InterPro" id="IPR010372">
    <property type="entry name" value="DNA_pol3_delta_N"/>
</dbReference>
<accession>I1A6U8</accession>
<evidence type="ECO:0000256" key="2">
    <source>
        <dbReference type="ARBA" id="ARBA00017703"/>
    </source>
</evidence>
<dbReference type="EMBL" id="AJFU01000004">
    <property type="protein sequence ID" value="EIE42219.1"/>
    <property type="molecule type" value="Genomic_DNA"/>
</dbReference>
<dbReference type="Pfam" id="PF21694">
    <property type="entry name" value="DNA_pol3_delta_C"/>
    <property type="match status" value="1"/>
</dbReference>
<dbReference type="InterPro" id="IPR048466">
    <property type="entry name" value="DNA_pol3_delta-like_C"/>
</dbReference>
<evidence type="ECO:0000256" key="8">
    <source>
        <dbReference type="ARBA" id="ARBA00049244"/>
    </source>
</evidence>
<comment type="caution">
    <text evidence="11">The sequence shown here is derived from an EMBL/GenBank/DDBJ whole genome shotgun (WGS) entry which is preliminary data.</text>
</comment>
<dbReference type="PANTHER" id="PTHR34388">
    <property type="entry name" value="DNA POLYMERASE III SUBUNIT DELTA"/>
    <property type="match status" value="1"/>
</dbReference>
<dbReference type="InterPro" id="IPR008921">
    <property type="entry name" value="DNA_pol3_clamp-load_cplx_C"/>
</dbReference>
<evidence type="ECO:0000256" key="7">
    <source>
        <dbReference type="ARBA" id="ARBA00034754"/>
    </source>
</evidence>
<keyword evidence="12" id="KW-1185">Reference proteome</keyword>
<reference evidence="11 12" key="1">
    <citation type="journal article" date="2012" name="J. Bacteriol.">
        <title>Genome annotation of five Mycoplasma canis strains.</title>
        <authorList>
            <person name="Brown D.R."/>
            <person name="May M."/>
            <person name="Michaels D.L."/>
            <person name="Barbet A.F."/>
        </authorList>
    </citation>
    <scope>NUCLEOTIDE SEQUENCE [LARGE SCALE GENOMIC DNA]</scope>
    <source>
        <strain evidence="11 12">UFG4</strain>
    </source>
</reference>
<dbReference type="Proteomes" id="UP000006229">
    <property type="component" value="Unassembled WGS sequence"/>
</dbReference>
<dbReference type="Gene3D" id="1.20.272.10">
    <property type="match status" value="1"/>
</dbReference>
<evidence type="ECO:0000256" key="6">
    <source>
        <dbReference type="ARBA" id="ARBA00022932"/>
    </source>
</evidence>
<evidence type="ECO:0000259" key="10">
    <source>
        <dbReference type="Pfam" id="PF21694"/>
    </source>
</evidence>
<gene>
    <name evidence="11" type="ORF">MCANUFG4_01253</name>
</gene>
<keyword evidence="5" id="KW-0235">DNA replication</keyword>
<dbReference type="RefSeq" id="WP_004797078.1">
    <property type="nucleotide sequence ID" value="NZ_AJFU01000004.1"/>
</dbReference>
<evidence type="ECO:0000259" key="9">
    <source>
        <dbReference type="Pfam" id="PF06144"/>
    </source>
</evidence>
<evidence type="ECO:0000313" key="12">
    <source>
        <dbReference type="Proteomes" id="UP000006229"/>
    </source>
</evidence>
<feature type="domain" description="DNA polymerase III delta subunit-like C-terminal" evidence="10">
    <location>
        <begin position="190"/>
        <end position="308"/>
    </location>
</feature>
<dbReference type="InterPro" id="IPR027417">
    <property type="entry name" value="P-loop_NTPase"/>
</dbReference>
<dbReference type="AlphaFoldDB" id="I1A6U8"/>
<dbReference type="PATRIC" id="fig|1131455.3.peg.255"/>
<dbReference type="Pfam" id="PF06144">
    <property type="entry name" value="DNA_pol3_delta"/>
    <property type="match status" value="1"/>
</dbReference>
<keyword evidence="3" id="KW-0808">Transferase</keyword>
<evidence type="ECO:0000256" key="3">
    <source>
        <dbReference type="ARBA" id="ARBA00022679"/>
    </source>
</evidence>
<dbReference type="OrthoDB" id="400018at2"/>
<protein>
    <recommendedName>
        <fullName evidence="2">DNA polymerase III subunit delta</fullName>
        <ecNumber evidence="1">2.7.7.7</ecNumber>
    </recommendedName>
</protein>
<evidence type="ECO:0000313" key="11">
    <source>
        <dbReference type="EMBL" id="EIE42219.1"/>
    </source>
</evidence>
<feature type="domain" description="DNA polymerase III delta N-terminal" evidence="9">
    <location>
        <begin position="3"/>
        <end position="120"/>
    </location>
</feature>
<keyword evidence="4" id="KW-0548">Nucleotidyltransferase</keyword>
<dbReference type="GO" id="GO:0003677">
    <property type="term" value="F:DNA binding"/>
    <property type="evidence" value="ECO:0007669"/>
    <property type="project" value="InterPro"/>
</dbReference>
<evidence type="ECO:0000256" key="5">
    <source>
        <dbReference type="ARBA" id="ARBA00022705"/>
    </source>
</evidence>
<dbReference type="InterPro" id="IPR005790">
    <property type="entry name" value="DNA_polIII_delta"/>
</dbReference>
<dbReference type="Gene3D" id="3.40.50.300">
    <property type="entry name" value="P-loop containing nucleotide triphosphate hydrolases"/>
    <property type="match status" value="1"/>
</dbReference>
<comment type="catalytic activity">
    <reaction evidence="8">
        <text>DNA(n) + a 2'-deoxyribonucleoside 5'-triphosphate = DNA(n+1) + diphosphate</text>
        <dbReference type="Rhea" id="RHEA:22508"/>
        <dbReference type="Rhea" id="RHEA-COMP:17339"/>
        <dbReference type="Rhea" id="RHEA-COMP:17340"/>
        <dbReference type="ChEBI" id="CHEBI:33019"/>
        <dbReference type="ChEBI" id="CHEBI:61560"/>
        <dbReference type="ChEBI" id="CHEBI:173112"/>
        <dbReference type="EC" id="2.7.7.7"/>
    </reaction>
</comment>
<proteinExistence type="inferred from homology"/>
<dbReference type="PANTHER" id="PTHR34388:SF1">
    <property type="entry name" value="DNA POLYMERASE III SUBUNIT DELTA"/>
    <property type="match status" value="1"/>
</dbReference>
<dbReference type="GO" id="GO:0003887">
    <property type="term" value="F:DNA-directed DNA polymerase activity"/>
    <property type="evidence" value="ECO:0007669"/>
    <property type="project" value="UniProtKB-KW"/>
</dbReference>
<dbReference type="SUPFAM" id="SSF52540">
    <property type="entry name" value="P-loop containing nucleoside triphosphate hydrolases"/>
    <property type="match status" value="1"/>
</dbReference>
<dbReference type="SUPFAM" id="SSF48019">
    <property type="entry name" value="post-AAA+ oligomerization domain-like"/>
    <property type="match status" value="1"/>
</dbReference>
<keyword evidence="6 11" id="KW-0239">DNA-directed DNA polymerase</keyword>
<dbReference type="EC" id="2.7.7.7" evidence="1"/>
<evidence type="ECO:0000256" key="4">
    <source>
        <dbReference type="ARBA" id="ARBA00022695"/>
    </source>
</evidence>
<organism evidence="11 12">
    <name type="scientific">Mycoplasmopsis canis UFG4</name>
    <dbReference type="NCBI Taxonomy" id="1131455"/>
    <lineage>
        <taxon>Bacteria</taxon>
        <taxon>Bacillati</taxon>
        <taxon>Mycoplasmatota</taxon>
        <taxon>Mycoplasmoidales</taxon>
        <taxon>Metamycoplasmataceae</taxon>
        <taxon>Mycoplasmopsis</taxon>
    </lineage>
</organism>
<name>I1A6U8_9BACT</name>
<comment type="similarity">
    <text evidence="7">Belongs to the DNA polymerase HolA subunit family.</text>
</comment>
<dbReference type="GO" id="GO:0009360">
    <property type="term" value="C:DNA polymerase III complex"/>
    <property type="evidence" value="ECO:0007669"/>
    <property type="project" value="InterPro"/>
</dbReference>
<dbReference type="NCBIfam" id="TIGR01128">
    <property type="entry name" value="holA"/>
    <property type="match status" value="1"/>
</dbReference>
<dbReference type="GO" id="GO:0006261">
    <property type="term" value="P:DNA-templated DNA replication"/>
    <property type="evidence" value="ECO:0007669"/>
    <property type="project" value="TreeGrafter"/>
</dbReference>
<evidence type="ECO:0000256" key="1">
    <source>
        <dbReference type="ARBA" id="ARBA00012417"/>
    </source>
</evidence>